<name>A0A085TXR0_9RHOB</name>
<reference evidence="2 3" key="2">
    <citation type="journal article" date="2015" name="Antonie Van Leeuwenhoek">
        <title>Thioclava indica sp. nov., isolated from surface seawater of the Indian Ocean.</title>
        <authorList>
            <person name="Liu Y."/>
            <person name="Lai Q."/>
            <person name="Du J."/>
            <person name="Xu H."/>
            <person name="Jiang L."/>
            <person name="Shao Z."/>
        </authorList>
    </citation>
    <scope>NUCLEOTIDE SEQUENCE [LARGE SCALE GENOMIC DNA]</scope>
    <source>
        <strain evidence="2 3">13D2W-2</strain>
    </source>
</reference>
<evidence type="ECO:0000313" key="3">
    <source>
        <dbReference type="Proteomes" id="UP000028607"/>
    </source>
</evidence>
<dbReference type="RefSeq" id="WP_038144600.1">
    <property type="nucleotide sequence ID" value="NZ_AQRC01000004.1"/>
</dbReference>
<sequence>MPFTDERADETVRRINFLLASRRLKVWERNLLQDALAKFERHGNRMQLSTSEAKAISKLISKNLDGNTAQQVGSFVDEAARRGQMSDTALGVRLRRAWIPMLVPIAGIALIAFVGVERGADYIGPLSHMLQGTRISGPVMGVQEGNVVDIDGRRIRMESIDCPAPAAQESNDATAHLRKLVGKETVTCEVIRQDGDGQNIGSCVLSDGRNLAALMVLDGYCHDNS</sequence>
<keyword evidence="3" id="KW-1185">Reference proteome</keyword>
<gene>
    <name evidence="2" type="ORF">DW2_06083</name>
</gene>
<dbReference type="EMBL" id="AQRC01000004">
    <property type="protein sequence ID" value="KFE35507.1"/>
    <property type="molecule type" value="Genomic_DNA"/>
</dbReference>
<evidence type="ECO:0000313" key="2">
    <source>
        <dbReference type="EMBL" id="KFE35507.1"/>
    </source>
</evidence>
<dbReference type="AlphaFoldDB" id="A0A085TXR0"/>
<keyword evidence="1" id="KW-0812">Transmembrane</keyword>
<feature type="transmembrane region" description="Helical" evidence="1">
    <location>
        <begin position="97"/>
        <end position="116"/>
    </location>
</feature>
<dbReference type="SUPFAM" id="SSF50199">
    <property type="entry name" value="Staphylococcal nuclease"/>
    <property type="match status" value="1"/>
</dbReference>
<dbReference type="STRING" id="1317124.DW2_06083"/>
<dbReference type="InterPro" id="IPR035437">
    <property type="entry name" value="SNase_OB-fold_sf"/>
</dbReference>
<dbReference type="Proteomes" id="UP000028607">
    <property type="component" value="Unassembled WGS sequence"/>
</dbReference>
<organism evidence="2 3">
    <name type="scientific">Thioclava atlantica</name>
    <dbReference type="NCBI Taxonomy" id="1317124"/>
    <lineage>
        <taxon>Bacteria</taxon>
        <taxon>Pseudomonadati</taxon>
        <taxon>Pseudomonadota</taxon>
        <taxon>Alphaproteobacteria</taxon>
        <taxon>Rhodobacterales</taxon>
        <taxon>Paracoccaceae</taxon>
        <taxon>Thioclava</taxon>
    </lineage>
</organism>
<keyword evidence="1" id="KW-1133">Transmembrane helix</keyword>
<protein>
    <submittedName>
        <fullName evidence="2">Succinoglycan biosynthesis protein Ex</fullName>
    </submittedName>
</protein>
<comment type="caution">
    <text evidence="2">The sequence shown here is derived from an EMBL/GenBank/DDBJ whole genome shotgun (WGS) entry which is preliminary data.</text>
</comment>
<evidence type="ECO:0000256" key="1">
    <source>
        <dbReference type="SAM" id="Phobius"/>
    </source>
</evidence>
<accession>A0A085TXR0</accession>
<proteinExistence type="predicted"/>
<keyword evidence="1" id="KW-0472">Membrane</keyword>
<dbReference type="Gene3D" id="2.40.50.90">
    <property type="match status" value="1"/>
</dbReference>
<reference evidence="3" key="1">
    <citation type="submission" date="2013-04" db="EMBL/GenBank/DDBJ databases">
        <title>Thioclava sp. 13D2W-2 Genome Sequencing.</title>
        <authorList>
            <person name="Lai Q."/>
            <person name="Li G."/>
            <person name="Shao Z."/>
        </authorList>
    </citation>
    <scope>NUCLEOTIDE SEQUENCE [LARGE SCALE GENOMIC DNA]</scope>
    <source>
        <strain evidence="3">13D2W-2</strain>
    </source>
</reference>
<dbReference type="OrthoDB" id="9805504at2"/>